<dbReference type="AlphaFoldDB" id="A0A4Q7AGQ3"/>
<dbReference type="SUPFAM" id="SSF51658">
    <property type="entry name" value="Xylose isomerase-like"/>
    <property type="match status" value="1"/>
</dbReference>
<dbReference type="Pfam" id="PF01261">
    <property type="entry name" value="AP_endonuc_2"/>
    <property type="match status" value="1"/>
</dbReference>
<evidence type="ECO:0000313" key="2">
    <source>
        <dbReference type="EMBL" id="RZG44722.1"/>
    </source>
</evidence>
<dbReference type="InterPro" id="IPR050312">
    <property type="entry name" value="IolE/XylAMocC-like"/>
</dbReference>
<accession>A0A4Q7AGQ3</accession>
<keyword evidence="2" id="KW-0413">Isomerase</keyword>
<dbReference type="InterPro" id="IPR013022">
    <property type="entry name" value="Xyl_isomerase-like_TIM-brl"/>
</dbReference>
<comment type="caution">
    <text evidence="2">The sequence shown here is derived from an EMBL/GenBank/DDBJ whole genome shotgun (WGS) entry which is preliminary data.</text>
</comment>
<dbReference type="PANTHER" id="PTHR12110">
    <property type="entry name" value="HYDROXYPYRUVATE ISOMERASE"/>
    <property type="match status" value="1"/>
</dbReference>
<dbReference type="EMBL" id="SGSQ01000022">
    <property type="protein sequence ID" value="RZG44722.1"/>
    <property type="molecule type" value="Genomic_DNA"/>
</dbReference>
<dbReference type="Gene3D" id="3.20.20.150">
    <property type="entry name" value="Divalent-metal-dependent TIM barrel enzymes"/>
    <property type="match status" value="1"/>
</dbReference>
<name>A0A4Q7AGQ3_9GAMM</name>
<dbReference type="GO" id="GO:0016853">
    <property type="term" value="F:isomerase activity"/>
    <property type="evidence" value="ECO:0007669"/>
    <property type="project" value="UniProtKB-KW"/>
</dbReference>
<evidence type="ECO:0000259" key="1">
    <source>
        <dbReference type="Pfam" id="PF01261"/>
    </source>
</evidence>
<proteinExistence type="predicted"/>
<dbReference type="Proteomes" id="UP000293863">
    <property type="component" value="Unassembled WGS sequence"/>
</dbReference>
<dbReference type="InterPro" id="IPR036237">
    <property type="entry name" value="Xyl_isomerase-like_sf"/>
</dbReference>
<organism evidence="2 3">
    <name type="scientific">Acinetobacter wuhouensis</name>
    <dbReference type="NCBI Taxonomy" id="1879050"/>
    <lineage>
        <taxon>Bacteria</taxon>
        <taxon>Pseudomonadati</taxon>
        <taxon>Pseudomonadota</taxon>
        <taxon>Gammaproteobacteria</taxon>
        <taxon>Moraxellales</taxon>
        <taxon>Moraxellaceae</taxon>
        <taxon>Acinetobacter</taxon>
    </lineage>
</organism>
<sequence>MKIALDSYVYHRHFGEIYPNLEIEPQDKLSFWQMLQQAINFGLEGISIESFMFPNPSHEDISKLKHILDNHHLEFVWAWGHPSGFENGANSKVMSDFEKHALIAKMLGAKVMRICAGGRKTRPNVTWQEHKNALLPLLKQATDFAVQNDLILALENHVDLYADEIVDLVQSIDSDHFGICLDTANNLRMLEDPWQAIVKMAPYAKATHIKDIQAFQGDPKTFAFWPSVVSGQGNIPLEKTFQLLHQLNYQGLLALEIDYLHPRYPSEHDAISQSLDYLKQLKRTTIGSSYKQGVA</sequence>
<keyword evidence="3" id="KW-1185">Reference proteome</keyword>
<feature type="domain" description="Xylose isomerase-like TIM barrel" evidence="1">
    <location>
        <begin position="37"/>
        <end position="280"/>
    </location>
</feature>
<protein>
    <submittedName>
        <fullName evidence="2">Sugar phosphate isomerase/epimerase</fullName>
    </submittedName>
</protein>
<dbReference type="PANTHER" id="PTHR12110:SF53">
    <property type="entry name" value="BLR5974 PROTEIN"/>
    <property type="match status" value="1"/>
</dbReference>
<reference evidence="2 3" key="1">
    <citation type="submission" date="2019-02" db="EMBL/GenBank/DDBJ databases">
        <title>The Batch Genome Submission of Acinetobacter spp. strains.</title>
        <authorList>
            <person name="Qin J."/>
            <person name="Hu Y."/>
            <person name="Ye H."/>
            <person name="Wei L."/>
            <person name="Feng Y."/>
            <person name="Zong Z."/>
        </authorList>
    </citation>
    <scope>NUCLEOTIDE SEQUENCE [LARGE SCALE GENOMIC DNA]</scope>
    <source>
        <strain evidence="2 3">WCHAW060049</strain>
    </source>
</reference>
<evidence type="ECO:0000313" key="3">
    <source>
        <dbReference type="Proteomes" id="UP000293863"/>
    </source>
</evidence>
<dbReference type="RefSeq" id="WP_130132208.1">
    <property type="nucleotide sequence ID" value="NZ_SGSQ01000022.1"/>
</dbReference>
<gene>
    <name evidence="2" type="ORF">EXU28_14085</name>
</gene>